<protein>
    <recommendedName>
        <fullName evidence="4">Conjugative transposon TraN protein</fullName>
    </recommendedName>
</protein>
<dbReference type="Pfam" id="PF13595">
    <property type="entry name" value="DUF4138"/>
    <property type="match status" value="1"/>
</dbReference>
<evidence type="ECO:0000256" key="1">
    <source>
        <dbReference type="SAM" id="SignalP"/>
    </source>
</evidence>
<feature type="chain" id="PRO_5020695832" description="Conjugative transposon TraN protein" evidence="1">
    <location>
        <begin position="23"/>
        <end position="284"/>
    </location>
</feature>
<sequence length="284" mass="32524">MKTHQFLMILSFILISSVSSQAGTRSQSTPIKLDTIYANEHKNVALFFPSPIRQGVVGSESFVFSFNRDVPQYFGLLQAKPGRESNLLVITTDGLVYSYIIKYKAQISNVNYFIEKQHSIGQEASKRDTLTSINLKPAAAITLSHFKAFSTTLLKRKQHLGHLSKRKYGIKLNTENIVFDQEQLYFVFEVENKSGLDYDVEFLEIAVQSRAKGKRKSSQRIVKQPLYKHKLPCKVKKGERAQFVYVLSKFSLNNNSRVIVKLQEKNGERDLELKISHRFINDPN</sequence>
<name>A0A4Q0NU60_9FLAO</name>
<reference evidence="2 3" key="1">
    <citation type="submission" date="2018-07" db="EMBL/GenBank/DDBJ databases">
        <title>Leeuwenhoekiella genomics.</title>
        <authorList>
            <person name="Tahon G."/>
            <person name="Willems A."/>
        </authorList>
    </citation>
    <scope>NUCLEOTIDE SEQUENCE [LARGE SCALE GENOMIC DNA]</scope>
    <source>
        <strain evidence="2 3">LMG 29608</strain>
    </source>
</reference>
<dbReference type="InterPro" id="IPR022298">
    <property type="entry name" value="Conjug_transposon_TraN"/>
</dbReference>
<dbReference type="EMBL" id="QOVK01000021">
    <property type="protein sequence ID" value="RXG14770.1"/>
    <property type="molecule type" value="Genomic_DNA"/>
</dbReference>
<gene>
    <name evidence="2" type="ORF">DSM02_3372</name>
</gene>
<organism evidence="2 3">
    <name type="scientific">Leeuwenhoekiella polynyae</name>
    <dbReference type="NCBI Taxonomy" id="1550906"/>
    <lineage>
        <taxon>Bacteria</taxon>
        <taxon>Pseudomonadati</taxon>
        <taxon>Bacteroidota</taxon>
        <taxon>Flavobacteriia</taxon>
        <taxon>Flavobacteriales</taxon>
        <taxon>Flavobacteriaceae</taxon>
        <taxon>Leeuwenhoekiella</taxon>
    </lineage>
</organism>
<dbReference type="RefSeq" id="WP_128766655.1">
    <property type="nucleotide sequence ID" value="NZ_JBHUOO010000009.1"/>
</dbReference>
<dbReference type="Proteomes" id="UP000289859">
    <property type="component" value="Unassembled WGS sequence"/>
</dbReference>
<dbReference type="OrthoDB" id="1038500at2"/>
<dbReference type="AlphaFoldDB" id="A0A4Q0NU60"/>
<evidence type="ECO:0000313" key="3">
    <source>
        <dbReference type="Proteomes" id="UP000289859"/>
    </source>
</evidence>
<proteinExistence type="predicted"/>
<accession>A0A4Q0NU60</accession>
<keyword evidence="3" id="KW-1185">Reference proteome</keyword>
<keyword evidence="1" id="KW-0732">Signal</keyword>
<evidence type="ECO:0000313" key="2">
    <source>
        <dbReference type="EMBL" id="RXG14770.1"/>
    </source>
</evidence>
<evidence type="ECO:0008006" key="4">
    <source>
        <dbReference type="Google" id="ProtNLM"/>
    </source>
</evidence>
<feature type="signal peptide" evidence="1">
    <location>
        <begin position="1"/>
        <end position="22"/>
    </location>
</feature>
<comment type="caution">
    <text evidence="2">The sequence shown here is derived from an EMBL/GenBank/DDBJ whole genome shotgun (WGS) entry which is preliminary data.</text>
</comment>